<dbReference type="AlphaFoldDB" id="A0A975GB54"/>
<keyword evidence="2" id="KW-1185">Reference proteome</keyword>
<dbReference type="Proteomes" id="UP000671913">
    <property type="component" value="Chromosome"/>
</dbReference>
<dbReference type="EMBL" id="CP060096">
    <property type="protein sequence ID" value="QSZ27970.1"/>
    <property type="molecule type" value="Genomic_DNA"/>
</dbReference>
<reference evidence="1" key="1">
    <citation type="submission" date="2020-08" db="EMBL/GenBank/DDBJ databases">
        <title>Genomic insights into the carbon and energy metabolism of the first obligate autotrophic acetogenic bacterium Aceticella autotrophica gen. nov., sp. nov.</title>
        <authorList>
            <person name="Toshchakov S.V."/>
            <person name="Elcheninov A.G."/>
            <person name="Kublanov I.V."/>
            <person name="Frolov E.N."/>
            <person name="Lebedinsky A.V."/>
        </authorList>
    </citation>
    <scope>NUCLEOTIDE SEQUENCE</scope>
    <source>
        <strain evidence="1">3443-3Ac</strain>
    </source>
</reference>
<dbReference type="KEGG" id="aaut:ACETAC_03625"/>
<evidence type="ECO:0008006" key="3">
    <source>
        <dbReference type="Google" id="ProtNLM"/>
    </source>
</evidence>
<proteinExistence type="predicted"/>
<evidence type="ECO:0000313" key="2">
    <source>
        <dbReference type="Proteomes" id="UP000671913"/>
    </source>
</evidence>
<organism evidence="1 2">
    <name type="scientific">Aceticella autotrophica</name>
    <dbReference type="NCBI Taxonomy" id="2755338"/>
    <lineage>
        <taxon>Bacteria</taxon>
        <taxon>Bacillati</taxon>
        <taxon>Bacillota</taxon>
        <taxon>Clostridia</taxon>
        <taxon>Thermoanaerobacterales</taxon>
        <taxon>Thermoanaerobacteraceae</taxon>
        <taxon>Aceticella</taxon>
    </lineage>
</organism>
<evidence type="ECO:0000313" key="1">
    <source>
        <dbReference type="EMBL" id="QSZ27970.1"/>
    </source>
</evidence>
<protein>
    <recommendedName>
        <fullName evidence="3">DUF3880 domain-containing protein</fullName>
    </recommendedName>
</protein>
<dbReference type="RefSeq" id="WP_284680691.1">
    <property type="nucleotide sequence ID" value="NZ_CP060096.1"/>
</dbReference>
<sequence>MYINSGHWWPHNNLDYGIISGLIKLEQQVVAIDISETYNDYFYKVIKEFNPYFVFTLLGANINVNVVEKIKSMGYKIGVWIVDDPYDIKQSMRYAFHYDFIFNTELNVIDYYKKNKPSSFYLPLGTNENTFKKNFNINYKSDYLCYRYWF</sequence>
<gene>
    <name evidence="1" type="ORF">ACETAC_03625</name>
</gene>
<name>A0A975GB54_9THEO</name>
<accession>A0A975GB54</accession>